<evidence type="ECO:0000256" key="2">
    <source>
        <dbReference type="ARBA" id="ARBA00022729"/>
    </source>
</evidence>
<sequence>MITGVRSAVLVAISLAFCPTTNGQYFLGCPPVDDVNDAATILPNPFNCSTFYICAQGTPLLFLCPGHLQFNYELEVCDYPERANCFELQQYPEPVTTYLPAADFEASHVHAEKNSEPEDKAAPQPTQAQVQLTPEPHTEQPQKSLELQSHSTGVSSEWPDTPVQPRSYNKAVKVVTMPAKIIGTTQPQPFLEQTQSVPQAEGNQKQDDSRTDVALLNKTPTVSVLQPHPTENPIEQEPQQKITTSLPTDDLNPVTVSAPESQPQPSRQETEPKRDSEANEDATQLYHELEPTSEANTIVTDLTPQSEENPGEMEQNAQITLDQAETGGEQERPLSQTSPLQTLQPEPLPTEEQVPAETELPSADFQPKSTDVRREEPDHTDEPEQRQSQPANEQPEAVDDTTQAESQQTARSAQESSVPEAEPTTVATKLELEATEEPAELLREPSEIVEEQQSSRDITKLDDVTEAASAIEAEASEKPLQGPYVLTEKPYEPEHTQEQSKPEAQSKQAALQLEPAATGQPITLAPEQSETQPQLEATQQPELGLNEASSSLADAGANVEQSATELDQSEQQPSLKSAEDHAQITEVAKESQSAPETEPPESESTESSVEQLAVVSDPSSETGSEPQAQLDDTLETIDEPSTALTENLIDTKPLSTASNEEAAIEATEVVAVESAVTEADPALFEDQVNSANVGPEPEPDQHLDSSAIVSNALDQNTALQPSDGVALGSENFAPTDAADRVLGAAEPTPESSAGPVMDDSLSNVDNLPGETVHPPEIDDVDAAYEEKIRSDAVEIDYYS</sequence>
<feature type="region of interest" description="Disordered" evidence="6">
    <location>
        <begin position="737"/>
        <end position="782"/>
    </location>
</feature>
<dbReference type="PANTHER" id="PTHR23301:SF0">
    <property type="entry name" value="CHITIN-BINDING TYPE-2 DOMAIN-CONTAINING PROTEIN-RELATED"/>
    <property type="match status" value="1"/>
</dbReference>
<dbReference type="InterPro" id="IPR051940">
    <property type="entry name" value="Chitin_bind-dev_reg"/>
</dbReference>
<evidence type="ECO:0000256" key="1">
    <source>
        <dbReference type="ARBA" id="ARBA00022669"/>
    </source>
</evidence>
<accession>A0A224YC89</accession>
<keyword evidence="3" id="KW-0677">Repeat</keyword>
<proteinExistence type="predicted"/>
<evidence type="ECO:0000256" key="6">
    <source>
        <dbReference type="SAM" id="MobiDB-lite"/>
    </source>
</evidence>
<dbReference type="SUPFAM" id="SSF57625">
    <property type="entry name" value="Invertebrate chitin-binding proteins"/>
    <property type="match status" value="1"/>
</dbReference>
<feature type="compositionally biased region" description="Basic and acidic residues" evidence="6">
    <location>
        <begin position="489"/>
        <end position="501"/>
    </location>
</feature>
<keyword evidence="2 7" id="KW-0732">Signal</keyword>
<dbReference type="PROSITE" id="PS50940">
    <property type="entry name" value="CHIT_BIND_II"/>
    <property type="match status" value="1"/>
</dbReference>
<organism evidence="9">
    <name type="scientific">Rhipicephalus zambeziensis</name>
    <dbReference type="NCBI Taxonomy" id="60191"/>
    <lineage>
        <taxon>Eukaryota</taxon>
        <taxon>Metazoa</taxon>
        <taxon>Ecdysozoa</taxon>
        <taxon>Arthropoda</taxon>
        <taxon>Chelicerata</taxon>
        <taxon>Arachnida</taxon>
        <taxon>Acari</taxon>
        <taxon>Parasitiformes</taxon>
        <taxon>Ixodida</taxon>
        <taxon>Ixodoidea</taxon>
        <taxon>Ixodidae</taxon>
        <taxon>Rhipicephalinae</taxon>
        <taxon>Rhipicephalus</taxon>
        <taxon>Rhipicephalus</taxon>
    </lineage>
</organism>
<feature type="compositionally biased region" description="Basic and acidic residues" evidence="6">
    <location>
        <begin position="453"/>
        <end position="463"/>
    </location>
</feature>
<feature type="domain" description="Chitin-binding type-2" evidence="8">
    <location>
        <begin position="26"/>
        <end position="87"/>
    </location>
</feature>
<feature type="compositionally biased region" description="Low complexity" evidence="6">
    <location>
        <begin position="336"/>
        <end position="353"/>
    </location>
</feature>
<feature type="compositionally biased region" description="Basic and acidic residues" evidence="6">
    <location>
        <begin position="268"/>
        <end position="277"/>
    </location>
</feature>
<dbReference type="Pfam" id="PF01607">
    <property type="entry name" value="CBM_14"/>
    <property type="match status" value="1"/>
</dbReference>
<keyword evidence="1" id="KW-0147">Chitin-binding</keyword>
<dbReference type="InterPro" id="IPR036508">
    <property type="entry name" value="Chitin-bd_dom_sf"/>
</dbReference>
<evidence type="ECO:0000256" key="7">
    <source>
        <dbReference type="SAM" id="SignalP"/>
    </source>
</evidence>
<dbReference type="Gene3D" id="2.170.140.10">
    <property type="entry name" value="Chitin binding domain"/>
    <property type="match status" value="1"/>
</dbReference>
<evidence type="ECO:0000256" key="5">
    <source>
        <dbReference type="ARBA" id="ARBA00023180"/>
    </source>
</evidence>
<feature type="compositionally biased region" description="Polar residues" evidence="6">
    <location>
        <begin position="559"/>
        <end position="575"/>
    </location>
</feature>
<feature type="compositionally biased region" description="Polar residues" evidence="6">
    <location>
        <begin position="139"/>
        <end position="155"/>
    </location>
</feature>
<dbReference type="GO" id="GO:0008061">
    <property type="term" value="F:chitin binding"/>
    <property type="evidence" value="ECO:0007669"/>
    <property type="project" value="UniProtKB-KW"/>
</dbReference>
<dbReference type="PANTHER" id="PTHR23301">
    <property type="entry name" value="CHITIN BINDING PERITROPHIN-A"/>
    <property type="match status" value="1"/>
</dbReference>
<feature type="compositionally biased region" description="Basic and acidic residues" evidence="6">
    <location>
        <begin position="370"/>
        <end position="385"/>
    </location>
</feature>
<dbReference type="AlphaFoldDB" id="A0A224YC89"/>
<evidence type="ECO:0000259" key="8">
    <source>
        <dbReference type="PROSITE" id="PS50940"/>
    </source>
</evidence>
<name>A0A224YC89_9ACAR</name>
<feature type="region of interest" description="Disordered" evidence="6">
    <location>
        <begin position="109"/>
        <end position="165"/>
    </location>
</feature>
<feature type="compositionally biased region" description="Basic and acidic residues" evidence="6">
    <location>
        <begin position="577"/>
        <end position="589"/>
    </location>
</feature>
<dbReference type="EMBL" id="GFPF01000737">
    <property type="protein sequence ID" value="MAA11883.1"/>
    <property type="molecule type" value="Transcribed_RNA"/>
</dbReference>
<dbReference type="GO" id="GO:0005576">
    <property type="term" value="C:extracellular region"/>
    <property type="evidence" value="ECO:0007669"/>
    <property type="project" value="InterPro"/>
</dbReference>
<evidence type="ECO:0000313" key="9">
    <source>
        <dbReference type="EMBL" id="MAA11883.1"/>
    </source>
</evidence>
<feature type="compositionally biased region" description="Polar residues" evidence="6">
    <location>
        <begin position="254"/>
        <end position="267"/>
    </location>
</feature>
<feature type="compositionally biased region" description="Basic and acidic residues" evidence="6">
    <location>
        <begin position="109"/>
        <end position="121"/>
    </location>
</feature>
<evidence type="ECO:0000256" key="3">
    <source>
        <dbReference type="ARBA" id="ARBA00022737"/>
    </source>
</evidence>
<dbReference type="SMART" id="SM00494">
    <property type="entry name" value="ChtBD2"/>
    <property type="match status" value="1"/>
</dbReference>
<reference evidence="9" key="1">
    <citation type="journal article" date="2017" name="Parasit. Vectors">
        <title>Sialotranscriptomics of Rhipicephalus zambeziensis reveals intricate expression profiles of secretory proteins and suggests tight temporal transcriptional regulation during blood-feeding.</title>
        <authorList>
            <person name="de Castro M.H."/>
            <person name="de Klerk D."/>
            <person name="Pienaar R."/>
            <person name="Rees D.J.G."/>
            <person name="Mans B.J."/>
        </authorList>
    </citation>
    <scope>NUCLEOTIDE SEQUENCE</scope>
    <source>
        <tissue evidence="9">Salivary glands</tissue>
    </source>
</reference>
<feature type="compositionally biased region" description="Polar residues" evidence="6">
    <location>
        <begin position="237"/>
        <end position="247"/>
    </location>
</feature>
<feature type="signal peptide" evidence="7">
    <location>
        <begin position="1"/>
        <end position="23"/>
    </location>
</feature>
<keyword evidence="4" id="KW-1015">Disulfide bond</keyword>
<feature type="compositionally biased region" description="Polar residues" evidence="6">
    <location>
        <begin position="293"/>
        <end position="308"/>
    </location>
</feature>
<feature type="chain" id="PRO_5013347677" evidence="7">
    <location>
        <begin position="24"/>
        <end position="799"/>
    </location>
</feature>
<feature type="compositionally biased region" description="Polar residues" evidence="6">
    <location>
        <begin position="526"/>
        <end position="552"/>
    </location>
</feature>
<feature type="region of interest" description="Disordered" evidence="6">
    <location>
        <begin position="221"/>
        <end position="656"/>
    </location>
</feature>
<evidence type="ECO:0000256" key="4">
    <source>
        <dbReference type="ARBA" id="ARBA00023157"/>
    </source>
</evidence>
<keyword evidence="5" id="KW-0325">Glycoprotein</keyword>
<feature type="compositionally biased region" description="Polar residues" evidence="6">
    <location>
        <begin position="400"/>
        <end position="417"/>
    </location>
</feature>
<dbReference type="InterPro" id="IPR002557">
    <property type="entry name" value="Chitin-bd_dom"/>
</dbReference>
<protein>
    <submittedName>
        <fullName evidence="9">Chitin-binding protein</fullName>
    </submittedName>
</protein>
<feature type="compositionally biased region" description="Polar residues" evidence="6">
    <location>
        <begin position="617"/>
        <end position="627"/>
    </location>
</feature>